<feature type="compositionally biased region" description="Basic residues" evidence="1">
    <location>
        <begin position="304"/>
        <end position="314"/>
    </location>
</feature>
<feature type="compositionally biased region" description="Basic residues" evidence="1">
    <location>
        <begin position="41"/>
        <end position="51"/>
    </location>
</feature>
<dbReference type="EMBL" id="CAKOGP040000557">
    <property type="protein sequence ID" value="CAJ1936453.1"/>
    <property type="molecule type" value="Genomic_DNA"/>
</dbReference>
<feature type="compositionally biased region" description="Basic and acidic residues" evidence="1">
    <location>
        <begin position="135"/>
        <end position="149"/>
    </location>
</feature>
<comment type="caution">
    <text evidence="2">The sequence shown here is derived from an EMBL/GenBank/DDBJ whole genome shotgun (WGS) entry which is preliminary data.</text>
</comment>
<organism evidence="2 3">
    <name type="scientific">Cylindrotheca closterium</name>
    <dbReference type="NCBI Taxonomy" id="2856"/>
    <lineage>
        <taxon>Eukaryota</taxon>
        <taxon>Sar</taxon>
        <taxon>Stramenopiles</taxon>
        <taxon>Ochrophyta</taxon>
        <taxon>Bacillariophyta</taxon>
        <taxon>Bacillariophyceae</taxon>
        <taxon>Bacillariophycidae</taxon>
        <taxon>Bacillariales</taxon>
        <taxon>Bacillariaceae</taxon>
        <taxon>Cylindrotheca</taxon>
    </lineage>
</organism>
<accession>A0AAD2FFA9</accession>
<evidence type="ECO:0000256" key="1">
    <source>
        <dbReference type="SAM" id="MobiDB-lite"/>
    </source>
</evidence>
<feature type="compositionally biased region" description="Polar residues" evidence="1">
    <location>
        <begin position="13"/>
        <end position="23"/>
    </location>
</feature>
<feature type="compositionally biased region" description="Basic residues" evidence="1">
    <location>
        <begin position="1"/>
        <end position="10"/>
    </location>
</feature>
<keyword evidence="3" id="KW-1185">Reference proteome</keyword>
<feature type="region of interest" description="Disordered" evidence="1">
    <location>
        <begin position="1"/>
        <end position="343"/>
    </location>
</feature>
<evidence type="ECO:0000313" key="2">
    <source>
        <dbReference type="EMBL" id="CAJ1936453.1"/>
    </source>
</evidence>
<reference evidence="2" key="1">
    <citation type="submission" date="2023-08" db="EMBL/GenBank/DDBJ databases">
        <authorList>
            <person name="Audoor S."/>
            <person name="Bilcke G."/>
        </authorList>
    </citation>
    <scope>NUCLEOTIDE SEQUENCE</scope>
</reference>
<feature type="compositionally biased region" description="Acidic residues" evidence="1">
    <location>
        <begin position="95"/>
        <end position="134"/>
    </location>
</feature>
<feature type="compositionally biased region" description="Basic and acidic residues" evidence="1">
    <location>
        <begin position="52"/>
        <end position="94"/>
    </location>
</feature>
<feature type="compositionally biased region" description="Low complexity" evidence="1">
    <location>
        <begin position="171"/>
        <end position="180"/>
    </location>
</feature>
<feature type="compositionally biased region" description="Basic and acidic residues" evidence="1">
    <location>
        <begin position="158"/>
        <end position="170"/>
    </location>
</feature>
<feature type="compositionally biased region" description="Basic and acidic residues" evidence="1">
    <location>
        <begin position="264"/>
        <end position="286"/>
    </location>
</feature>
<proteinExistence type="predicted"/>
<evidence type="ECO:0000313" key="3">
    <source>
        <dbReference type="Proteomes" id="UP001295423"/>
    </source>
</evidence>
<gene>
    <name evidence="2" type="ORF">CYCCA115_LOCUS5199</name>
</gene>
<dbReference type="Proteomes" id="UP001295423">
    <property type="component" value="Unassembled WGS sequence"/>
</dbReference>
<dbReference type="AlphaFoldDB" id="A0AAD2FFA9"/>
<protein>
    <submittedName>
        <fullName evidence="2">Uncharacterized protein</fullName>
    </submittedName>
</protein>
<sequence length="343" mass="39305">MKIFAKRKKKDASSATKRTSFQSDPIVEELLKKDPSEWNAKQKRMVKRYQQRKAETGDDNNAQKEQQEVPVREESKAEEMTVERVEKEEVKNTEDIEEESEDSDDSDSDSDSGSDNGSDGDSDQEVDENSEEQVELEKETETTAEKEIETTAVQEIETTAKEEPVAETKMETQTPPSTTETETDSDKVDTSHPVYKLLDQLNSKTKRTLSRKLDREGSKALPEVEQEVKKLLGITNETSKKRGADTVGGKPNKKKKVDWSGLPPEERLRRQEQRKRQQEAAERRANGEMTSGSHKHPLNSERRRANRRKPKWKNTFKVEENKNHNASGFLARRDVPARRNQGY</sequence>
<name>A0AAD2FFA9_9STRA</name>